<dbReference type="AlphaFoldDB" id="A0A1B6KM52"/>
<evidence type="ECO:0000256" key="2">
    <source>
        <dbReference type="ARBA" id="ARBA00022490"/>
    </source>
</evidence>
<dbReference type="PANTHER" id="PTHR46212">
    <property type="entry name" value="PEFLIN"/>
    <property type="match status" value="1"/>
</dbReference>
<reference evidence="7" key="1">
    <citation type="submission" date="2015-11" db="EMBL/GenBank/DDBJ databases">
        <title>De novo transcriptome assembly of four potential Pierce s Disease insect vectors from Arizona vineyards.</title>
        <authorList>
            <person name="Tassone E.E."/>
        </authorList>
    </citation>
    <scope>NUCLEOTIDE SEQUENCE</scope>
</reference>
<dbReference type="GO" id="GO:0005737">
    <property type="term" value="C:cytoplasm"/>
    <property type="evidence" value="ECO:0007669"/>
    <property type="project" value="UniProtKB-SubCell"/>
</dbReference>
<comment type="subcellular location">
    <subcellularLocation>
        <location evidence="1">Cytoplasm</location>
    </subcellularLocation>
</comment>
<keyword evidence="2" id="KW-0963">Cytoplasm</keyword>
<dbReference type="InterPro" id="IPR011992">
    <property type="entry name" value="EF-hand-dom_pair"/>
</dbReference>
<dbReference type="InterPro" id="IPR002048">
    <property type="entry name" value="EF_hand_dom"/>
</dbReference>
<dbReference type="GO" id="GO:0048306">
    <property type="term" value="F:calcium-dependent protein binding"/>
    <property type="evidence" value="ECO:0007669"/>
    <property type="project" value="UniProtKB-ARBA"/>
</dbReference>
<dbReference type="GO" id="GO:0005509">
    <property type="term" value="F:calcium ion binding"/>
    <property type="evidence" value="ECO:0007669"/>
    <property type="project" value="InterPro"/>
</dbReference>
<dbReference type="CDD" id="cd16183">
    <property type="entry name" value="EFh_PEF_ALG-2"/>
    <property type="match status" value="1"/>
</dbReference>
<feature type="domain" description="EF-hand" evidence="6">
    <location>
        <begin position="9"/>
        <end position="44"/>
    </location>
</feature>
<dbReference type="SMART" id="SM00054">
    <property type="entry name" value="EFh"/>
    <property type="match status" value="5"/>
</dbReference>
<evidence type="ECO:0000256" key="3">
    <source>
        <dbReference type="ARBA" id="ARBA00022723"/>
    </source>
</evidence>
<keyword evidence="5" id="KW-0106">Calcium</keyword>
<gene>
    <name evidence="7" type="ORF">g.48690</name>
</gene>
<dbReference type="InterPro" id="IPR051426">
    <property type="entry name" value="Peflin/Sorcin_CaBP"/>
</dbReference>
<dbReference type="PROSITE" id="PS50222">
    <property type="entry name" value="EF_HAND_2"/>
    <property type="match status" value="3"/>
</dbReference>
<dbReference type="PROSITE" id="PS00018">
    <property type="entry name" value="EF_HAND_1"/>
    <property type="match status" value="2"/>
</dbReference>
<dbReference type="PANTHER" id="PTHR46212:SF9">
    <property type="entry name" value="PROGRAMMED CELL DEATH PROTEIN 6"/>
    <property type="match status" value="1"/>
</dbReference>
<dbReference type="Pfam" id="PF13499">
    <property type="entry name" value="EF-hand_7"/>
    <property type="match status" value="2"/>
</dbReference>
<feature type="domain" description="EF-hand" evidence="6">
    <location>
        <begin position="76"/>
        <end position="111"/>
    </location>
</feature>
<evidence type="ECO:0000256" key="4">
    <source>
        <dbReference type="ARBA" id="ARBA00022737"/>
    </source>
</evidence>
<dbReference type="InterPro" id="IPR018247">
    <property type="entry name" value="EF_Hand_1_Ca_BS"/>
</dbReference>
<dbReference type="SUPFAM" id="SSF47473">
    <property type="entry name" value="EF-hand"/>
    <property type="match status" value="1"/>
</dbReference>
<evidence type="ECO:0000256" key="1">
    <source>
        <dbReference type="ARBA" id="ARBA00004496"/>
    </source>
</evidence>
<accession>A0A1B6KM52</accession>
<dbReference type="Gene3D" id="1.10.238.10">
    <property type="entry name" value="EF-hand"/>
    <property type="match status" value="1"/>
</dbReference>
<feature type="domain" description="EF-hand" evidence="6">
    <location>
        <begin position="112"/>
        <end position="147"/>
    </location>
</feature>
<evidence type="ECO:0000256" key="5">
    <source>
        <dbReference type="ARBA" id="ARBA00022837"/>
    </source>
</evidence>
<sequence>MSQFSTQMASREFLWDVFQRVDKDRSGFISADELQMALSNGTWTPFNPETVRLMIGMFDKHNSGVVSFEDFGALWKYVTDWQNCFRTFDRDNSGNIDKSELRSALNAFGYRLSENMVDIMMKKFDRYGKGTILFDDFIQCCVALYTLTAAFRQHDTDQDGIITIHYEQFLGMVFSLKV</sequence>
<protein>
    <recommendedName>
        <fullName evidence="6">EF-hand domain-containing protein</fullName>
    </recommendedName>
</protein>
<evidence type="ECO:0000259" key="6">
    <source>
        <dbReference type="PROSITE" id="PS50222"/>
    </source>
</evidence>
<keyword evidence="3" id="KW-0479">Metal-binding</keyword>
<evidence type="ECO:0000313" key="7">
    <source>
        <dbReference type="EMBL" id="JAT12507.1"/>
    </source>
</evidence>
<dbReference type="EMBL" id="GEBQ01027470">
    <property type="protein sequence ID" value="JAT12507.1"/>
    <property type="molecule type" value="Transcribed_RNA"/>
</dbReference>
<keyword evidence="4" id="KW-0677">Repeat</keyword>
<proteinExistence type="predicted"/>
<organism evidence="7">
    <name type="scientific">Graphocephala atropunctata</name>
    <dbReference type="NCBI Taxonomy" id="36148"/>
    <lineage>
        <taxon>Eukaryota</taxon>
        <taxon>Metazoa</taxon>
        <taxon>Ecdysozoa</taxon>
        <taxon>Arthropoda</taxon>
        <taxon>Hexapoda</taxon>
        <taxon>Insecta</taxon>
        <taxon>Pterygota</taxon>
        <taxon>Neoptera</taxon>
        <taxon>Paraneoptera</taxon>
        <taxon>Hemiptera</taxon>
        <taxon>Auchenorrhyncha</taxon>
        <taxon>Membracoidea</taxon>
        <taxon>Cicadellidae</taxon>
        <taxon>Cicadellinae</taxon>
        <taxon>Cicadellini</taxon>
        <taxon>Graphocephala</taxon>
    </lineage>
</organism>
<name>A0A1B6KM52_9HEMI</name>